<gene>
    <name evidence="1" type="ORF">F2Q68_00032351</name>
    <name evidence="2" type="ORF">F2Q70_00037010</name>
</gene>
<reference evidence="1" key="1">
    <citation type="submission" date="2019-12" db="EMBL/GenBank/DDBJ databases">
        <title>Genome sequencing and annotation of Brassica cretica.</title>
        <authorList>
            <person name="Studholme D.J."/>
            <person name="Sarris P.F."/>
        </authorList>
    </citation>
    <scope>NUCLEOTIDE SEQUENCE</scope>
    <source>
        <strain evidence="1">PFS-001/15</strain>
        <strain evidence="2">PFS-102/07</strain>
        <tissue evidence="1">Leaf</tissue>
    </source>
</reference>
<dbReference type="EMBL" id="QGKW02002005">
    <property type="protein sequence ID" value="KAF2540602.1"/>
    <property type="molecule type" value="Genomic_DNA"/>
</dbReference>
<dbReference type="Proteomes" id="UP000712281">
    <property type="component" value="Unassembled WGS sequence"/>
</dbReference>
<comment type="caution">
    <text evidence="1">The sequence shown here is derived from an EMBL/GenBank/DDBJ whole genome shotgun (WGS) entry which is preliminary data.</text>
</comment>
<dbReference type="AlphaFoldDB" id="A0A8S9GBK4"/>
<evidence type="ECO:0000313" key="2">
    <source>
        <dbReference type="EMBL" id="KAF2583856.1"/>
    </source>
</evidence>
<proteinExistence type="predicted"/>
<protein>
    <submittedName>
        <fullName evidence="1">Uncharacterized protein</fullName>
    </submittedName>
</protein>
<sequence>MATPLPLTSYSPISTSSSISHRSLEWLPSMEHRNHHLNVYCKGGCSSDSPWH</sequence>
<dbReference type="EMBL" id="QGKY02000246">
    <property type="protein sequence ID" value="KAF2583856.1"/>
    <property type="molecule type" value="Genomic_DNA"/>
</dbReference>
<organism evidence="1 3">
    <name type="scientific">Brassica cretica</name>
    <name type="common">Mustard</name>
    <dbReference type="NCBI Taxonomy" id="69181"/>
    <lineage>
        <taxon>Eukaryota</taxon>
        <taxon>Viridiplantae</taxon>
        <taxon>Streptophyta</taxon>
        <taxon>Embryophyta</taxon>
        <taxon>Tracheophyta</taxon>
        <taxon>Spermatophyta</taxon>
        <taxon>Magnoliopsida</taxon>
        <taxon>eudicotyledons</taxon>
        <taxon>Gunneridae</taxon>
        <taxon>Pentapetalae</taxon>
        <taxon>rosids</taxon>
        <taxon>malvids</taxon>
        <taxon>Brassicales</taxon>
        <taxon>Brassicaceae</taxon>
        <taxon>Brassiceae</taxon>
        <taxon>Brassica</taxon>
    </lineage>
</organism>
<evidence type="ECO:0000313" key="3">
    <source>
        <dbReference type="Proteomes" id="UP000712281"/>
    </source>
</evidence>
<name>A0A8S9GBK4_BRACR</name>
<accession>A0A8S9GBK4</accession>
<evidence type="ECO:0000313" key="1">
    <source>
        <dbReference type="EMBL" id="KAF2540602.1"/>
    </source>
</evidence>